<dbReference type="Gene3D" id="3.40.50.150">
    <property type="entry name" value="Vaccinia Virus protein VP39"/>
    <property type="match status" value="1"/>
</dbReference>
<dbReference type="RefSeq" id="WP_204913416.1">
    <property type="nucleotide sequence ID" value="NZ_BAAAYR010000004.1"/>
</dbReference>
<keyword evidence="2 5" id="KW-0489">Methyltransferase</keyword>
<reference evidence="6" key="1">
    <citation type="journal article" date="2019" name="Int. J. Syst. Evol. Microbiol.">
        <title>The Global Catalogue of Microorganisms (GCM) 10K type strain sequencing project: providing services to taxonomists for standard genome sequencing and annotation.</title>
        <authorList>
            <consortium name="The Broad Institute Genomics Platform"/>
            <consortium name="The Broad Institute Genome Sequencing Center for Infectious Disease"/>
            <person name="Wu L."/>
            <person name="Ma J."/>
        </authorList>
    </citation>
    <scope>NUCLEOTIDE SEQUENCE [LARGE SCALE GENOMIC DNA]</scope>
    <source>
        <strain evidence="6">JCM 16540</strain>
    </source>
</reference>
<dbReference type="EC" id="2.1.1.72" evidence="1"/>
<dbReference type="GO" id="GO:0032259">
    <property type="term" value="P:methylation"/>
    <property type="evidence" value="ECO:0007669"/>
    <property type="project" value="UniProtKB-KW"/>
</dbReference>
<comment type="catalytic activity">
    <reaction evidence="4">
        <text>a 2'-deoxyadenosine in DNA + S-adenosyl-L-methionine = an N(6)-methyl-2'-deoxyadenosine in DNA + S-adenosyl-L-homocysteine + H(+)</text>
        <dbReference type="Rhea" id="RHEA:15197"/>
        <dbReference type="Rhea" id="RHEA-COMP:12418"/>
        <dbReference type="Rhea" id="RHEA-COMP:12419"/>
        <dbReference type="ChEBI" id="CHEBI:15378"/>
        <dbReference type="ChEBI" id="CHEBI:57856"/>
        <dbReference type="ChEBI" id="CHEBI:59789"/>
        <dbReference type="ChEBI" id="CHEBI:90615"/>
        <dbReference type="ChEBI" id="CHEBI:90616"/>
        <dbReference type="EC" id="2.1.1.72"/>
    </reaction>
</comment>
<evidence type="ECO:0000313" key="5">
    <source>
        <dbReference type="EMBL" id="GAA3571391.1"/>
    </source>
</evidence>
<dbReference type="Proteomes" id="UP001500767">
    <property type="component" value="Unassembled WGS sequence"/>
</dbReference>
<keyword evidence="3" id="KW-0808">Transferase</keyword>
<comment type="caution">
    <text evidence="5">The sequence shown here is derived from an EMBL/GenBank/DDBJ whole genome shotgun (WGS) entry which is preliminary data.</text>
</comment>
<evidence type="ECO:0000313" key="6">
    <source>
        <dbReference type="Proteomes" id="UP001500767"/>
    </source>
</evidence>
<dbReference type="PANTHER" id="PTHR33841">
    <property type="entry name" value="DNA METHYLTRANSFERASE YEEA-RELATED"/>
    <property type="match status" value="1"/>
</dbReference>
<evidence type="ECO:0000256" key="2">
    <source>
        <dbReference type="ARBA" id="ARBA00022603"/>
    </source>
</evidence>
<name>A0ABP6XTY1_9ACTN</name>
<evidence type="ECO:0000256" key="4">
    <source>
        <dbReference type="ARBA" id="ARBA00047942"/>
    </source>
</evidence>
<protein>
    <recommendedName>
        <fullName evidence="1">site-specific DNA-methyltransferase (adenine-specific)</fullName>
        <ecNumber evidence="1">2.1.1.72</ecNumber>
    </recommendedName>
</protein>
<keyword evidence="6" id="KW-1185">Reference proteome</keyword>
<dbReference type="GO" id="GO:0008168">
    <property type="term" value="F:methyltransferase activity"/>
    <property type="evidence" value="ECO:0007669"/>
    <property type="project" value="UniProtKB-KW"/>
</dbReference>
<dbReference type="InterPro" id="IPR029063">
    <property type="entry name" value="SAM-dependent_MTases_sf"/>
</dbReference>
<sequence length="1552" mass="174021">MASSDALVVVEDWISEHYFTSEARNETFHARVRARRTSWDEHEGASTVRSRFTQHRARLEAGLAALYDPSATSTASTPDLLDLYELVQTILGYRSGEFAIRTEGPVRFFATPGVDAEPLVLVAAQPVATLEEIGDRTSDTLVEPYLSRDDEKITSTAVLLSRLFVEADGPTFALVQSGRWLVIADRDRWPEGRYLGIDLQLVSERNDSKRAGEIDTALTCVAAESLAPDADGEIWWTEVLEDSVKHTVGVSKDLREGVRRSIEIIANEIVTRREQQERPPLSPDLAQPLAVQSLRFLYRILFLLYAEASPELGVLPVKAPEYTQGYSLDRLRELIQVDLATERARRGTHLFASLGRLFALVDEGHAVQRSATEDADSESEALSLQFNALRADLFQPTATSMIDEVGLGNHALQDVLQRLLLSKKTAGKERGFISYVDLGINQLGAVYEGLMSYTGSFAEQDLHEVAKGGDSEKGSWVVPVDRVAGLAAADFVTEEDPLTGERKPVVHRQGTFVFRLSGRERQQSASYYTPEVLTRFTIGQALAELLDQNDAITSADDILDFTVCEPALGSGAFAIEAVRQLAEEYLRRRQTELGRSIPPEDYSAELQRVKAYLALHQVYGVDLNATALELAEISLWLDTMAPDLAAPWFGLRLRRGNSLIGARHAVYSRAQVNDKSWLVAPPTDVPLADLAAAVDRDEPMFSTDGRILHFLLPASGWGATSEAKEARELSPSATEAVKQWRKTFKVRPTRAQLDELVEISRRVEVLWQVAFRRLRVAEAESRRDIPLWGRETAEHGSTVTREQIEESLVNPDGAYRRLRLIMDAWCALWFWPLQGQQADSATRVAPPTLDRWISALQSIVGRDPQRLRKAGMGTFGAGGDWAALAEAERTDLEFAQALPVASVLEEQPWLRICVEVAERQAFFHWELDFAPAFGRGGFDLQAGNPPWVRPRTDVDALLAEGDPWWQLANKPSEVQRAAKRLQTLEVPGIRDLVIAGTTETLATAAYVGDAVNFPELAGLQPDLYRCFMAAVWRHAGPDGVSVLIHYETHFADEKAGIFRRANYRRLRRHWEFINELKLFDIKDQKHWGVSVFGPERQVNFLQATSMYHPDTVLRSLAHDGSGPEPGFKDPEGHWDLRPHRRRITRVTPETLLTWHEVMESAQVPVDQTRMVYTVNTVAAQVLSKLAEAPRLGAFGLEFSRGWDESIDRKKGRFIQEWGSSPSWDDVIMQGPHLFVNNPYYKSPNQTLLHNQDWSLVDLETLDTNAIPVTAYKPAGDRAKYDALYTHWGQESARDYYRVAWRRMAASTGERTLIPAIIPPGTAHPHLLYSIAVRDEPSILLAVQGFLSSLLADSLIRSTAKNDILLSTVANIPFISQHPLSGALALRSGRLNCLTAAYGDLWRLTSQPEWAEDSWTRVDNVQSSLPVASRDWSATSPLRRAIDRRQGQVEIDAIVALILGVTAEELCTVYRTQFAVLYGYDHWDYTYDANGRLVPNAVLSAWRKKGNAVTSEERTHTNQAGNTYEYELPFRTYDREHDMRSAYTEFERRLAER</sequence>
<accession>A0ABP6XTY1</accession>
<dbReference type="InterPro" id="IPR050953">
    <property type="entry name" value="N4_N6_ade-DNA_methylase"/>
</dbReference>
<gene>
    <name evidence="5" type="ORF">GCM10022197_29850</name>
</gene>
<dbReference type="SUPFAM" id="SSF53335">
    <property type="entry name" value="S-adenosyl-L-methionine-dependent methyltransferases"/>
    <property type="match status" value="1"/>
</dbReference>
<evidence type="ECO:0000256" key="1">
    <source>
        <dbReference type="ARBA" id="ARBA00011900"/>
    </source>
</evidence>
<organism evidence="5 6">
    <name type="scientific">Microlunatus spumicola</name>
    <dbReference type="NCBI Taxonomy" id="81499"/>
    <lineage>
        <taxon>Bacteria</taxon>
        <taxon>Bacillati</taxon>
        <taxon>Actinomycetota</taxon>
        <taxon>Actinomycetes</taxon>
        <taxon>Propionibacteriales</taxon>
        <taxon>Propionibacteriaceae</taxon>
        <taxon>Microlunatus</taxon>
    </lineage>
</organism>
<dbReference type="PANTHER" id="PTHR33841:SF1">
    <property type="entry name" value="DNA METHYLTRANSFERASE A"/>
    <property type="match status" value="1"/>
</dbReference>
<evidence type="ECO:0000256" key="3">
    <source>
        <dbReference type="ARBA" id="ARBA00022679"/>
    </source>
</evidence>
<dbReference type="EMBL" id="BAAAYR010000004">
    <property type="protein sequence ID" value="GAA3571391.1"/>
    <property type="molecule type" value="Genomic_DNA"/>
</dbReference>
<proteinExistence type="predicted"/>